<dbReference type="RefSeq" id="WP_168115065.1">
    <property type="nucleotide sequence ID" value="NZ_BOON01000016.1"/>
</dbReference>
<gene>
    <name evidence="2" type="ORF">Pme01_17420</name>
</gene>
<dbReference type="InterPro" id="IPR027417">
    <property type="entry name" value="P-loop_NTPase"/>
</dbReference>
<organism evidence="2 3">
    <name type="scientific">Planosporangium mesophilum</name>
    <dbReference type="NCBI Taxonomy" id="689768"/>
    <lineage>
        <taxon>Bacteria</taxon>
        <taxon>Bacillati</taxon>
        <taxon>Actinomycetota</taxon>
        <taxon>Actinomycetes</taxon>
        <taxon>Micromonosporales</taxon>
        <taxon>Micromonosporaceae</taxon>
        <taxon>Planosporangium</taxon>
    </lineage>
</organism>
<comment type="caution">
    <text evidence="2">The sequence shown here is derived from an EMBL/GenBank/DDBJ whole genome shotgun (WGS) entry which is preliminary data.</text>
</comment>
<feature type="region of interest" description="Disordered" evidence="1">
    <location>
        <begin position="37"/>
        <end position="58"/>
    </location>
</feature>
<evidence type="ECO:0000256" key="1">
    <source>
        <dbReference type="SAM" id="MobiDB-lite"/>
    </source>
</evidence>
<accession>A0A8J3WZA9</accession>
<protein>
    <submittedName>
        <fullName evidence="2">Uncharacterized protein</fullName>
    </submittedName>
</protein>
<proteinExistence type="predicted"/>
<name>A0A8J3WZA9_9ACTN</name>
<evidence type="ECO:0000313" key="3">
    <source>
        <dbReference type="Proteomes" id="UP000599074"/>
    </source>
</evidence>
<feature type="compositionally biased region" description="Basic and acidic residues" evidence="1">
    <location>
        <begin position="1070"/>
        <end position="1088"/>
    </location>
</feature>
<feature type="region of interest" description="Disordered" evidence="1">
    <location>
        <begin position="1067"/>
        <end position="1088"/>
    </location>
</feature>
<dbReference type="Proteomes" id="UP000599074">
    <property type="component" value="Unassembled WGS sequence"/>
</dbReference>
<reference evidence="2" key="1">
    <citation type="submission" date="2021-01" db="EMBL/GenBank/DDBJ databases">
        <title>Whole genome shotgun sequence of Planosporangium mesophilum NBRC 109066.</title>
        <authorList>
            <person name="Komaki H."/>
            <person name="Tamura T."/>
        </authorList>
    </citation>
    <scope>NUCLEOTIDE SEQUENCE</scope>
    <source>
        <strain evidence="2">NBRC 109066</strain>
    </source>
</reference>
<dbReference type="EMBL" id="BOON01000016">
    <property type="protein sequence ID" value="GII22145.1"/>
    <property type="molecule type" value="Genomic_DNA"/>
</dbReference>
<sequence>MTGRGRNAGRIAEIVRHYRDHASTWSLKVLAGKLRQATGGGSSQSLSAWMTGGRPPSNRDHVKALRQIVGCRCPEFVDEAIDAALPQAAPRGSTRPGPAAGSILTQLQRVSRAAVAESDLVTVGIGARPLTYSGGLYITRTVEDLILKRLTVPSVQAVVGEAGHGKTALMWQLHNRLIERGMTPILVPASALLAPPGHPAAAAGAAVVTPEMIGRAAHEAARRDVRLALLVDTLDLLHTDVNFLRLVNDLLAVAFEQRIALLVTSRPLEIASLKIDYETAAGATDSRTVHGIHLRGYENEERASAIAAYARAFYPPHQAAEAARIITEANVRGLPIVEISRSPLALRLLFELYAPAGQMPRLDIDSIGLYEEFWARRIETDESPGHRRSGVDLTAEAEAVGFGLLVGGIIEADRLHVQEMIQRLTGASRRAAATAADALRARHVLSSPGHAGRLRFFHQTFMEHTAARATARRGESAMRLLANRVLEDPADFFYSEVAAQVLLLAGRHPAVPVPLAEELLSGWLRDDRPMVQMFALRTYARTRSPSPDLRSLASSRLVSVDMDAAKGYLHLVPSAYHDTFAAVEPSLAVLWDRASGTSSRAEPARATRDLALRVLDTLTRLSSTHRDAAHHFVVDHDCICWLLKRDPAEWRQHDSLYLRLLSALRYADPRWCVEQAMHFWRRFVNHSDVGGMAEVLGLLNAIARETALDHRVVDEVTAHVHATHPTRNAAVLEQEFVRLRAEAVAYVDVGELIGQIKSTLGRGDWSKMGRRAELRALTRMAARLDADSVQFLLTALSQESQPDRVEDLCVVLGDAFWQADNAPLTVALRAIARHELGAGDRTSGYSATLLVRALHGAKVRGPQLLAALPDKIWHEAWFQPDGLRPLMVPAAVAGHPEASAALEAWCAGTDGTTLDTASRTATVDQVQYAAVDGSPIALDALITLTEATGEASDLCNALQNMPDHAVTVLHSGHDRLRRLRRLRRTLVNSNRVADSWSGYLLWKQLLRHNLDEAPTPAALATRLTARADGADSRAVLDLAVAMLGSPYWRTADLTRLTTICERYSSTGQEIRSRRADKPAGQADSKRDQAAVTREALARRILVAICDRHLQAADLPAQRRHLADQAMSLVWDAGYTADNEYGRSVLTTLNAQLAELGDHLSGSDPVAAIELLIDVGQRLRHLQPAATTWRRRGAREWSTAINTAVTRAPSPASHRLVVGLLAWDASMASIAITACVDRIRPLPDWLHELEHRMPHDVRVRYQSALKRQAREGSIRTMPELYSAE</sequence>
<dbReference type="SUPFAM" id="SSF52540">
    <property type="entry name" value="P-loop containing nucleoside triphosphate hydrolases"/>
    <property type="match status" value="1"/>
</dbReference>
<keyword evidence="3" id="KW-1185">Reference proteome</keyword>
<evidence type="ECO:0000313" key="2">
    <source>
        <dbReference type="EMBL" id="GII22145.1"/>
    </source>
</evidence>